<organism evidence="2 3">
    <name type="scientific">Liparis tanakae</name>
    <name type="common">Tanaka's snailfish</name>
    <dbReference type="NCBI Taxonomy" id="230148"/>
    <lineage>
        <taxon>Eukaryota</taxon>
        <taxon>Metazoa</taxon>
        <taxon>Chordata</taxon>
        <taxon>Craniata</taxon>
        <taxon>Vertebrata</taxon>
        <taxon>Euteleostomi</taxon>
        <taxon>Actinopterygii</taxon>
        <taxon>Neopterygii</taxon>
        <taxon>Teleostei</taxon>
        <taxon>Neoteleostei</taxon>
        <taxon>Acanthomorphata</taxon>
        <taxon>Eupercaria</taxon>
        <taxon>Perciformes</taxon>
        <taxon>Cottioidei</taxon>
        <taxon>Cottales</taxon>
        <taxon>Liparidae</taxon>
        <taxon>Liparis</taxon>
    </lineage>
</organism>
<name>A0A4Z2G107_9TELE</name>
<evidence type="ECO:0000256" key="1">
    <source>
        <dbReference type="SAM" id="MobiDB-lite"/>
    </source>
</evidence>
<feature type="region of interest" description="Disordered" evidence="1">
    <location>
        <begin position="52"/>
        <end position="72"/>
    </location>
</feature>
<keyword evidence="3" id="KW-1185">Reference proteome</keyword>
<dbReference type="Proteomes" id="UP000314294">
    <property type="component" value="Unassembled WGS sequence"/>
</dbReference>
<dbReference type="AlphaFoldDB" id="A0A4Z2G107"/>
<protein>
    <submittedName>
        <fullName evidence="2">Uncharacterized protein</fullName>
    </submittedName>
</protein>
<sequence>MPKQPAHSSRAMYLSLSASQCSKKRLVQCSMGMRGARRGEISVWVRYLQHRSSSPGTQTRGDEDLAGHAGTGRLLSSSRSYRVTRTFFSQSLMRSGNSLSSLSRQASMAHLVAKKWQEVSKVLLSVPHT</sequence>
<comment type="caution">
    <text evidence="2">The sequence shown here is derived from an EMBL/GenBank/DDBJ whole genome shotgun (WGS) entry which is preliminary data.</text>
</comment>
<gene>
    <name evidence="2" type="ORF">EYF80_042590</name>
</gene>
<reference evidence="2 3" key="1">
    <citation type="submission" date="2019-03" db="EMBL/GenBank/DDBJ databases">
        <title>First draft genome of Liparis tanakae, snailfish: a comprehensive survey of snailfish specific genes.</title>
        <authorList>
            <person name="Kim W."/>
            <person name="Song I."/>
            <person name="Jeong J.-H."/>
            <person name="Kim D."/>
            <person name="Kim S."/>
            <person name="Ryu S."/>
            <person name="Song J.Y."/>
            <person name="Lee S.K."/>
        </authorList>
    </citation>
    <scope>NUCLEOTIDE SEQUENCE [LARGE SCALE GENOMIC DNA]</scope>
    <source>
        <tissue evidence="2">Muscle</tissue>
    </source>
</reference>
<accession>A0A4Z2G107</accession>
<evidence type="ECO:0000313" key="2">
    <source>
        <dbReference type="EMBL" id="TNN47199.1"/>
    </source>
</evidence>
<proteinExistence type="predicted"/>
<dbReference type="EMBL" id="SRLO01000753">
    <property type="protein sequence ID" value="TNN47199.1"/>
    <property type="molecule type" value="Genomic_DNA"/>
</dbReference>
<evidence type="ECO:0000313" key="3">
    <source>
        <dbReference type="Proteomes" id="UP000314294"/>
    </source>
</evidence>